<dbReference type="InterPro" id="IPR001296">
    <property type="entry name" value="Glyco_trans_1"/>
</dbReference>
<evidence type="ECO:0000259" key="2">
    <source>
        <dbReference type="Pfam" id="PF13439"/>
    </source>
</evidence>
<dbReference type="InterPro" id="IPR050194">
    <property type="entry name" value="Glycosyltransferase_grp1"/>
</dbReference>
<organism evidence="3 4">
    <name type="scientific">Cohnella cellulosilytica</name>
    <dbReference type="NCBI Taxonomy" id="986710"/>
    <lineage>
        <taxon>Bacteria</taxon>
        <taxon>Bacillati</taxon>
        <taxon>Bacillota</taxon>
        <taxon>Bacilli</taxon>
        <taxon>Bacillales</taxon>
        <taxon>Paenibacillaceae</taxon>
        <taxon>Cohnella</taxon>
    </lineage>
</organism>
<dbReference type="PANTHER" id="PTHR45947">
    <property type="entry name" value="SULFOQUINOVOSYL TRANSFERASE SQD2"/>
    <property type="match status" value="1"/>
</dbReference>
<dbReference type="Proteomes" id="UP001596378">
    <property type="component" value="Unassembled WGS sequence"/>
</dbReference>
<evidence type="ECO:0000259" key="1">
    <source>
        <dbReference type="Pfam" id="PF00534"/>
    </source>
</evidence>
<evidence type="ECO:0000313" key="3">
    <source>
        <dbReference type="EMBL" id="MFC7150193.1"/>
    </source>
</evidence>
<dbReference type="Pfam" id="PF00534">
    <property type="entry name" value="Glycos_transf_1"/>
    <property type="match status" value="1"/>
</dbReference>
<name>A0ABW2FED3_9BACL</name>
<feature type="domain" description="Glycosyltransferase subfamily 4-like N-terminal" evidence="2">
    <location>
        <begin position="24"/>
        <end position="163"/>
    </location>
</feature>
<comment type="caution">
    <text evidence="3">The sequence shown here is derived from an EMBL/GenBank/DDBJ whole genome shotgun (WGS) entry which is preliminary data.</text>
</comment>
<keyword evidence="4" id="KW-1185">Reference proteome</keyword>
<accession>A0ABW2FED3</accession>
<sequence length="374" mass="43150">MSAKICHMTSVHRYDDPRIFRKECKSLSDMGYEVHLIAPGDFDQKINGVFLHKIKINSGNRLKRMTVTVREVYKEALEINADLYHFHDPELITVGLMLRLKGKIVIYDVHEDVPRQILSKHWIPKSLRLIISFFFEKIENFSAKRFSAIVTATHFINRRFEKLNANSVNVNNYPILNELTNSHSIEEKENTVAYIGMITKIRGIKHMVEAIGRTNYRLVVGGKFQSVKEEEEILSMNEIKSVDLLGFLSREQVAYTLSKTRAGIIVSHPTLNYIDALPTKMFEYMACGLPVISSDFPILKEIVEGNECGICVNPLDTEEIREAINFIMNNLDESEIMGKNGKKAIENKYNWLIESEKLDQLYKKILFDKRESLK</sequence>
<reference evidence="4" key="1">
    <citation type="journal article" date="2019" name="Int. J. Syst. Evol. Microbiol.">
        <title>The Global Catalogue of Microorganisms (GCM) 10K type strain sequencing project: providing services to taxonomists for standard genome sequencing and annotation.</title>
        <authorList>
            <consortium name="The Broad Institute Genomics Platform"/>
            <consortium name="The Broad Institute Genome Sequencing Center for Infectious Disease"/>
            <person name="Wu L."/>
            <person name="Ma J."/>
        </authorList>
    </citation>
    <scope>NUCLEOTIDE SEQUENCE [LARGE SCALE GENOMIC DNA]</scope>
    <source>
        <strain evidence="4">KCTC 12907</strain>
    </source>
</reference>
<proteinExistence type="predicted"/>
<dbReference type="PANTHER" id="PTHR45947:SF3">
    <property type="entry name" value="SULFOQUINOVOSYL TRANSFERASE SQD2"/>
    <property type="match status" value="1"/>
</dbReference>
<feature type="domain" description="Glycosyl transferase family 1" evidence="1">
    <location>
        <begin position="180"/>
        <end position="343"/>
    </location>
</feature>
<gene>
    <name evidence="3" type="ORF">ACFQMJ_16825</name>
</gene>
<protein>
    <submittedName>
        <fullName evidence="3">Glycosyltransferase family 4 protein</fullName>
    </submittedName>
</protein>
<dbReference type="Pfam" id="PF13439">
    <property type="entry name" value="Glyco_transf_4"/>
    <property type="match status" value="1"/>
</dbReference>
<dbReference type="InterPro" id="IPR028098">
    <property type="entry name" value="Glyco_trans_4-like_N"/>
</dbReference>
<dbReference type="CDD" id="cd03794">
    <property type="entry name" value="GT4_WbuB-like"/>
    <property type="match status" value="1"/>
</dbReference>
<dbReference type="RefSeq" id="WP_378045995.1">
    <property type="nucleotide sequence ID" value="NZ_JBHMDN010000010.1"/>
</dbReference>
<dbReference type="Gene3D" id="3.40.50.2000">
    <property type="entry name" value="Glycogen Phosphorylase B"/>
    <property type="match status" value="2"/>
</dbReference>
<dbReference type="EMBL" id="JBHTAI010000009">
    <property type="protein sequence ID" value="MFC7150193.1"/>
    <property type="molecule type" value="Genomic_DNA"/>
</dbReference>
<dbReference type="SUPFAM" id="SSF53756">
    <property type="entry name" value="UDP-Glycosyltransferase/glycogen phosphorylase"/>
    <property type="match status" value="1"/>
</dbReference>
<evidence type="ECO:0000313" key="4">
    <source>
        <dbReference type="Proteomes" id="UP001596378"/>
    </source>
</evidence>